<dbReference type="AlphaFoldDB" id="A0A9W8K4Z6"/>
<dbReference type="Proteomes" id="UP001148786">
    <property type="component" value="Unassembled WGS sequence"/>
</dbReference>
<proteinExistence type="predicted"/>
<gene>
    <name evidence="1" type="ORF">NLJ89_g3584</name>
</gene>
<name>A0A9W8K4Z6_9AGAR</name>
<reference evidence="1" key="1">
    <citation type="submission" date="2022-07" db="EMBL/GenBank/DDBJ databases">
        <title>Genome Sequence of Agrocybe chaxingu.</title>
        <authorList>
            <person name="Buettner E."/>
        </authorList>
    </citation>
    <scope>NUCLEOTIDE SEQUENCE</scope>
    <source>
        <strain evidence="1">MP-N11</strain>
    </source>
</reference>
<comment type="caution">
    <text evidence="1">The sequence shown here is derived from an EMBL/GenBank/DDBJ whole genome shotgun (WGS) entry which is preliminary data.</text>
</comment>
<sequence length="206" mass="22397">MLTSLLLPAKRGSTDVSPPSDPHAERCGKSLSVLGKCVRFADIVLRTHGFVLPFFIFPDSFLVLNVMSTPAPMPESHPSQCARGSVDVSPSVRFHALGYVLLWGLDIGARWDRCLRSEAAFLFLLSILLLLFYPPPSEAPLPPSDSESPLALAHARLAPSDASPGEHRHGSCVRYVSPPIPAFTRSSTMCDLLEESMRSLTLGKKC</sequence>
<accession>A0A9W8K4Z6</accession>
<evidence type="ECO:0000313" key="1">
    <source>
        <dbReference type="EMBL" id="KAJ3512329.1"/>
    </source>
</evidence>
<protein>
    <submittedName>
        <fullName evidence="1">Uncharacterized protein</fullName>
    </submittedName>
</protein>
<evidence type="ECO:0000313" key="2">
    <source>
        <dbReference type="Proteomes" id="UP001148786"/>
    </source>
</evidence>
<organism evidence="1 2">
    <name type="scientific">Agrocybe chaxingu</name>
    <dbReference type="NCBI Taxonomy" id="84603"/>
    <lineage>
        <taxon>Eukaryota</taxon>
        <taxon>Fungi</taxon>
        <taxon>Dikarya</taxon>
        <taxon>Basidiomycota</taxon>
        <taxon>Agaricomycotina</taxon>
        <taxon>Agaricomycetes</taxon>
        <taxon>Agaricomycetidae</taxon>
        <taxon>Agaricales</taxon>
        <taxon>Agaricineae</taxon>
        <taxon>Strophariaceae</taxon>
        <taxon>Agrocybe</taxon>
    </lineage>
</organism>
<dbReference type="EMBL" id="JANKHO010000265">
    <property type="protein sequence ID" value="KAJ3512329.1"/>
    <property type="molecule type" value="Genomic_DNA"/>
</dbReference>
<keyword evidence="2" id="KW-1185">Reference proteome</keyword>